<dbReference type="AlphaFoldDB" id="A0A9Q3HEL1"/>
<dbReference type="EMBL" id="AVOT02015136">
    <property type="protein sequence ID" value="MBW0499180.1"/>
    <property type="molecule type" value="Genomic_DNA"/>
</dbReference>
<keyword evidence="3" id="KW-1185">Reference proteome</keyword>
<protein>
    <submittedName>
        <fullName evidence="2">Uncharacterized protein</fullName>
    </submittedName>
</protein>
<reference evidence="2" key="1">
    <citation type="submission" date="2021-03" db="EMBL/GenBank/DDBJ databases">
        <title>Draft genome sequence of rust myrtle Austropuccinia psidii MF-1, a brazilian biotype.</title>
        <authorList>
            <person name="Quecine M.C."/>
            <person name="Pachon D.M.R."/>
            <person name="Bonatelli M.L."/>
            <person name="Correr F.H."/>
            <person name="Franceschini L.M."/>
            <person name="Leite T.F."/>
            <person name="Margarido G.R.A."/>
            <person name="Almeida C.A."/>
            <person name="Ferrarezi J.A."/>
            <person name="Labate C.A."/>
        </authorList>
    </citation>
    <scope>NUCLEOTIDE SEQUENCE</scope>
    <source>
        <strain evidence="2">MF-1</strain>
    </source>
</reference>
<accession>A0A9Q3HEL1</accession>
<feature type="region of interest" description="Disordered" evidence="1">
    <location>
        <begin position="61"/>
        <end position="84"/>
    </location>
</feature>
<organism evidence="2 3">
    <name type="scientific">Austropuccinia psidii MF-1</name>
    <dbReference type="NCBI Taxonomy" id="1389203"/>
    <lineage>
        <taxon>Eukaryota</taxon>
        <taxon>Fungi</taxon>
        <taxon>Dikarya</taxon>
        <taxon>Basidiomycota</taxon>
        <taxon>Pucciniomycotina</taxon>
        <taxon>Pucciniomycetes</taxon>
        <taxon>Pucciniales</taxon>
        <taxon>Sphaerophragmiaceae</taxon>
        <taxon>Austropuccinia</taxon>
    </lineage>
</organism>
<proteinExistence type="predicted"/>
<sequence length="171" mass="18776">MGFKHQNSPVPGLPCEQTPRQPTPGQNGTQWLEDFFCHKQAKFHLISTFESSELTLPPFVEPSRTNEPPIPGWSPSSKPHEDILTCDPEPEVAPMQSMGNLLVSPNFSSPVVQPSPACPMSPPSVLIIDDTPVGSPLHPLLPQFLPPRAQPPPPLIPRMRLARNSLTCDQQ</sequence>
<comment type="caution">
    <text evidence="2">The sequence shown here is derived from an EMBL/GenBank/DDBJ whole genome shotgun (WGS) entry which is preliminary data.</text>
</comment>
<gene>
    <name evidence="2" type="ORF">O181_038895</name>
</gene>
<evidence type="ECO:0000313" key="3">
    <source>
        <dbReference type="Proteomes" id="UP000765509"/>
    </source>
</evidence>
<feature type="region of interest" description="Disordered" evidence="1">
    <location>
        <begin position="1"/>
        <end position="29"/>
    </location>
</feature>
<feature type="compositionally biased region" description="Polar residues" evidence="1">
    <location>
        <begin position="18"/>
        <end position="29"/>
    </location>
</feature>
<evidence type="ECO:0000256" key="1">
    <source>
        <dbReference type="SAM" id="MobiDB-lite"/>
    </source>
</evidence>
<dbReference type="Proteomes" id="UP000765509">
    <property type="component" value="Unassembled WGS sequence"/>
</dbReference>
<name>A0A9Q3HEL1_9BASI</name>
<evidence type="ECO:0000313" key="2">
    <source>
        <dbReference type="EMBL" id="MBW0499180.1"/>
    </source>
</evidence>